<feature type="chain" id="PRO_5038456638" evidence="1">
    <location>
        <begin position="21"/>
        <end position="266"/>
    </location>
</feature>
<keyword evidence="3" id="KW-1185">Reference proteome</keyword>
<dbReference type="RefSeq" id="WP_052021965.1">
    <property type="nucleotide sequence ID" value="NZ_AYXG01000230.1"/>
</dbReference>
<dbReference type="EMBL" id="AYXG01000230">
    <property type="protein sequence ID" value="EWC58747.1"/>
    <property type="molecule type" value="Genomic_DNA"/>
</dbReference>
<comment type="caution">
    <text evidence="2">The sequence shown here is derived from an EMBL/GenBank/DDBJ whole genome shotgun (WGS) entry which is preliminary data.</text>
</comment>
<dbReference type="PANTHER" id="PTHR31270:SF1">
    <property type="entry name" value="GLUTAMINYL-PEPTIDE CYCLOTRANSFERASE"/>
    <property type="match status" value="1"/>
</dbReference>
<evidence type="ECO:0000313" key="2">
    <source>
        <dbReference type="EMBL" id="EWC58747.1"/>
    </source>
</evidence>
<dbReference type="STRING" id="909613.UO65_5998"/>
<proteinExistence type="predicted"/>
<accession>W7IPU4</accession>
<name>W7IPU4_9PSEU</name>
<dbReference type="PATRIC" id="fig|909613.9.peg.5999"/>
<sequence length="266" mass="28087">MSPRQTALAALLLTAVTACSTPAPTPPPAPAATGSARLSAQVVQRLPHDPSAFTQGLEIADGTLYEGTGLAGKSEIRATDPQTGAVTSRAPVAGDLFGEGITVVDDRIWQLTWTDGVAIERDRATLAERRRVAYAGEGWGLCHDGGRLVMSDGSDALTFRDPLTFAETGRVAVRDADGAPVRQLNELECVGGQVWANVWQTDRVVRIDPATGRVTGVAELTGLLTETERRGTDVLNGIAAIPGTDEFLVTGKLWPAMFRIRFAPAG</sequence>
<evidence type="ECO:0000256" key="1">
    <source>
        <dbReference type="SAM" id="SignalP"/>
    </source>
</evidence>
<dbReference type="Proteomes" id="UP000019277">
    <property type="component" value="Unassembled WGS sequence"/>
</dbReference>
<gene>
    <name evidence="2" type="ORF">UO65_5998</name>
</gene>
<keyword evidence="2" id="KW-0808">Transferase</keyword>
<reference evidence="2 3" key="1">
    <citation type="journal article" date="2014" name="Genome Announc.">
        <title>Draft Genome Sequence of the Antitrypanosomally Active Sponge-Associated Bacterium Actinokineospora sp. Strain EG49.</title>
        <authorList>
            <person name="Harjes J."/>
            <person name="Ryu T."/>
            <person name="Abdelmohsen U.R."/>
            <person name="Moitinho-Silva L."/>
            <person name="Horn H."/>
            <person name="Ravasi T."/>
            <person name="Hentschel U."/>
        </authorList>
    </citation>
    <scope>NUCLEOTIDE SEQUENCE [LARGE SCALE GENOMIC DNA]</scope>
    <source>
        <strain evidence="2 3">EG49</strain>
    </source>
</reference>
<dbReference type="AlphaFoldDB" id="W7IPU4"/>
<protein>
    <submittedName>
        <fullName evidence="2">Glutamine cyclotransferase</fullName>
    </submittedName>
</protein>
<dbReference type="PANTHER" id="PTHR31270">
    <property type="entry name" value="GLUTAMINYL-PEPTIDE CYCLOTRANSFERASE"/>
    <property type="match status" value="1"/>
</dbReference>
<dbReference type="GO" id="GO:0016603">
    <property type="term" value="F:glutaminyl-peptide cyclotransferase activity"/>
    <property type="evidence" value="ECO:0007669"/>
    <property type="project" value="InterPro"/>
</dbReference>
<feature type="signal peptide" evidence="1">
    <location>
        <begin position="1"/>
        <end position="20"/>
    </location>
</feature>
<evidence type="ECO:0000313" key="3">
    <source>
        <dbReference type="Proteomes" id="UP000019277"/>
    </source>
</evidence>
<dbReference type="SUPFAM" id="SSF63825">
    <property type="entry name" value="YWTD domain"/>
    <property type="match status" value="1"/>
</dbReference>
<dbReference type="PROSITE" id="PS51257">
    <property type="entry name" value="PROKAR_LIPOPROTEIN"/>
    <property type="match status" value="1"/>
</dbReference>
<organism evidence="2 3">
    <name type="scientific">Actinokineospora spheciospongiae</name>
    <dbReference type="NCBI Taxonomy" id="909613"/>
    <lineage>
        <taxon>Bacteria</taxon>
        <taxon>Bacillati</taxon>
        <taxon>Actinomycetota</taxon>
        <taxon>Actinomycetes</taxon>
        <taxon>Pseudonocardiales</taxon>
        <taxon>Pseudonocardiaceae</taxon>
        <taxon>Actinokineospora</taxon>
    </lineage>
</organism>
<dbReference type="Pfam" id="PF05096">
    <property type="entry name" value="Glu_cyclase_2"/>
    <property type="match status" value="1"/>
</dbReference>
<dbReference type="InterPro" id="IPR007788">
    <property type="entry name" value="QCT"/>
</dbReference>
<dbReference type="eggNOG" id="COG3823">
    <property type="taxonomic scope" value="Bacteria"/>
</dbReference>
<keyword evidence="1" id="KW-0732">Signal</keyword>